<dbReference type="PROSITE" id="PS50931">
    <property type="entry name" value="HTH_LYSR"/>
    <property type="match status" value="1"/>
</dbReference>
<evidence type="ECO:0000256" key="2">
    <source>
        <dbReference type="ARBA" id="ARBA00023015"/>
    </source>
</evidence>
<accession>A0A2A7SDD0</accession>
<keyword evidence="4" id="KW-0804">Transcription</keyword>
<dbReference type="Pfam" id="PF03466">
    <property type="entry name" value="LysR_substrate"/>
    <property type="match status" value="1"/>
</dbReference>
<dbReference type="FunFam" id="1.10.10.10:FF:000001">
    <property type="entry name" value="LysR family transcriptional regulator"/>
    <property type="match status" value="1"/>
</dbReference>
<keyword evidence="3" id="KW-0238">DNA-binding</keyword>
<dbReference type="GO" id="GO:0003677">
    <property type="term" value="F:DNA binding"/>
    <property type="evidence" value="ECO:0007669"/>
    <property type="project" value="UniProtKB-KW"/>
</dbReference>
<dbReference type="AlphaFoldDB" id="A0A2A7SDD0"/>
<name>A0A2A7SDD0_BURGA</name>
<reference evidence="7" key="1">
    <citation type="submission" date="2017-09" db="EMBL/GenBank/DDBJ databases">
        <title>FDA dAtabase for Regulatory Grade micrObial Sequences (FDA-ARGOS): Supporting development and validation of Infectious Disease Dx tests.</title>
        <authorList>
            <person name="Minogue T."/>
            <person name="Wolcott M."/>
            <person name="Wasieloski L."/>
            <person name="Aguilar W."/>
            <person name="Moore D."/>
            <person name="Tallon L."/>
            <person name="Sadzewicz L."/>
            <person name="Ott S."/>
            <person name="Zhao X."/>
            <person name="Nagaraj S."/>
            <person name="Vavikolanu K."/>
            <person name="Aluvathingal J."/>
            <person name="Nadendla S."/>
            <person name="Sichtig H."/>
        </authorList>
    </citation>
    <scope>NUCLEOTIDE SEQUENCE [LARGE SCALE GENOMIC DNA]</scope>
    <source>
        <strain evidence="7">FDAARGOS_390</strain>
    </source>
</reference>
<dbReference type="PANTHER" id="PTHR30579:SF7">
    <property type="entry name" value="HTH-TYPE TRANSCRIPTIONAL REGULATOR LRHA-RELATED"/>
    <property type="match status" value="1"/>
</dbReference>
<comment type="similarity">
    <text evidence="1">Belongs to the LysR transcriptional regulatory family.</text>
</comment>
<dbReference type="InterPro" id="IPR050176">
    <property type="entry name" value="LTTR"/>
</dbReference>
<proteinExistence type="inferred from homology"/>
<dbReference type="Gene3D" id="3.40.190.10">
    <property type="entry name" value="Periplasmic binding protein-like II"/>
    <property type="match status" value="2"/>
</dbReference>
<comment type="caution">
    <text evidence="6">The sequence shown here is derived from an EMBL/GenBank/DDBJ whole genome shotgun (WGS) entry which is preliminary data.</text>
</comment>
<evidence type="ECO:0000256" key="3">
    <source>
        <dbReference type="ARBA" id="ARBA00023125"/>
    </source>
</evidence>
<dbReference type="EMBL" id="PDDY01000001">
    <property type="protein sequence ID" value="PEH41556.1"/>
    <property type="molecule type" value="Genomic_DNA"/>
</dbReference>
<dbReference type="Proteomes" id="UP000220629">
    <property type="component" value="Unassembled WGS sequence"/>
</dbReference>
<evidence type="ECO:0000256" key="4">
    <source>
        <dbReference type="ARBA" id="ARBA00023163"/>
    </source>
</evidence>
<protein>
    <submittedName>
        <fullName evidence="6">LysR family transcriptional regulator</fullName>
    </submittedName>
</protein>
<evidence type="ECO:0000259" key="5">
    <source>
        <dbReference type="PROSITE" id="PS50931"/>
    </source>
</evidence>
<dbReference type="GO" id="GO:0003700">
    <property type="term" value="F:DNA-binding transcription factor activity"/>
    <property type="evidence" value="ECO:0007669"/>
    <property type="project" value="InterPro"/>
</dbReference>
<dbReference type="CDD" id="cd05466">
    <property type="entry name" value="PBP2_LTTR_substrate"/>
    <property type="match status" value="1"/>
</dbReference>
<feature type="domain" description="HTH lysR-type" evidence="5">
    <location>
        <begin position="8"/>
        <end position="65"/>
    </location>
</feature>
<dbReference type="SUPFAM" id="SSF46785">
    <property type="entry name" value="Winged helix' DNA-binding domain"/>
    <property type="match status" value="1"/>
</dbReference>
<sequence length="292" mass="31748">MSAPNQRLSIDTLRTLRTVVDTGSATAAADRLNLSQSAVSWKIKRLEAQLGRTLLRRDGRRLVATADGEALLAHARRILDAHDDALAYFAPSRLKGRVRLGVPEQVGLDRIAPLLAEFSRRHPRTTVQLSVMQSPVLRDALAQDTLDLAVHQDYVDRITSADTPLWRESLHWCTSAATPLAVAKSIPLVTFGTGCHYGWLAQATLREAGMDHRIVAETPSLAGIQSAIGSGLGFGILNDRAISNDVMTAAELERRFPLPDVVHALRYGKRARDAALRALHEALHGMLGSIAA</sequence>
<evidence type="ECO:0000313" key="6">
    <source>
        <dbReference type="EMBL" id="PEH41556.1"/>
    </source>
</evidence>
<evidence type="ECO:0000256" key="1">
    <source>
        <dbReference type="ARBA" id="ARBA00009437"/>
    </source>
</evidence>
<dbReference type="InterPro" id="IPR005119">
    <property type="entry name" value="LysR_subst-bd"/>
</dbReference>
<dbReference type="RefSeq" id="WP_096752458.1">
    <property type="nucleotide sequence ID" value="NZ_CADEPO010000021.1"/>
</dbReference>
<dbReference type="Gene3D" id="1.10.10.10">
    <property type="entry name" value="Winged helix-like DNA-binding domain superfamily/Winged helix DNA-binding domain"/>
    <property type="match status" value="1"/>
</dbReference>
<keyword evidence="2" id="KW-0805">Transcription regulation</keyword>
<dbReference type="InterPro" id="IPR000847">
    <property type="entry name" value="LysR_HTH_N"/>
</dbReference>
<dbReference type="InterPro" id="IPR036390">
    <property type="entry name" value="WH_DNA-bd_sf"/>
</dbReference>
<dbReference type="PRINTS" id="PR00039">
    <property type="entry name" value="HTHLYSR"/>
</dbReference>
<dbReference type="SUPFAM" id="SSF53850">
    <property type="entry name" value="Periplasmic binding protein-like II"/>
    <property type="match status" value="1"/>
</dbReference>
<organism evidence="6 7">
    <name type="scientific">Burkholderia gladioli</name>
    <name type="common">Pseudomonas marginata</name>
    <name type="synonym">Phytomonas marginata</name>
    <dbReference type="NCBI Taxonomy" id="28095"/>
    <lineage>
        <taxon>Bacteria</taxon>
        <taxon>Pseudomonadati</taxon>
        <taxon>Pseudomonadota</taxon>
        <taxon>Betaproteobacteria</taxon>
        <taxon>Burkholderiales</taxon>
        <taxon>Burkholderiaceae</taxon>
        <taxon>Burkholderia</taxon>
    </lineage>
</organism>
<dbReference type="InterPro" id="IPR036388">
    <property type="entry name" value="WH-like_DNA-bd_sf"/>
</dbReference>
<evidence type="ECO:0000313" key="7">
    <source>
        <dbReference type="Proteomes" id="UP000220629"/>
    </source>
</evidence>
<dbReference type="Pfam" id="PF00126">
    <property type="entry name" value="HTH_1"/>
    <property type="match status" value="1"/>
</dbReference>
<dbReference type="PANTHER" id="PTHR30579">
    <property type="entry name" value="TRANSCRIPTIONAL REGULATOR"/>
    <property type="match status" value="1"/>
</dbReference>
<gene>
    <name evidence="6" type="ORF">CRM94_04975</name>
</gene>